<dbReference type="InterPro" id="IPR010694">
    <property type="entry name" value="Uncharacterised_VirK"/>
</dbReference>
<evidence type="ECO:0000313" key="2">
    <source>
        <dbReference type="Proteomes" id="UP000752297"/>
    </source>
</evidence>
<sequence length="157" mass="17820">MKIEQRWMMRWDTGLAFMTIIMGATGVAQAQDMSQFERLKHHLLAGNRTISLLYASKCEQVAGDKHKSPDIIGGHVIGSFMNVKAPKETIMFSESHFTVRPDDTPTVEFVRYEVTPDEMATITVKMLSPKTYDPVAQTQTFHCKLGDGLRFAYDSWK</sequence>
<protein>
    <submittedName>
        <fullName evidence="1">VirK family protein</fullName>
    </submittedName>
</protein>
<evidence type="ECO:0000313" key="1">
    <source>
        <dbReference type="EMBL" id="MBV2143189.1"/>
    </source>
</evidence>
<dbReference type="Pfam" id="PF06903">
    <property type="entry name" value="VirK"/>
    <property type="match status" value="1"/>
</dbReference>
<dbReference type="EMBL" id="JAHRVA010000002">
    <property type="protein sequence ID" value="MBV2143189.1"/>
    <property type="molecule type" value="Genomic_DNA"/>
</dbReference>
<keyword evidence="2" id="KW-1185">Reference proteome</keyword>
<name>A0A949USU4_9HYPH</name>
<dbReference type="RefSeq" id="WP_217677184.1">
    <property type="nucleotide sequence ID" value="NZ_JAHRVA010000002.1"/>
</dbReference>
<accession>A0A949USU4</accession>
<organism evidence="1 2">
    <name type="scientific">Falsochrobactrum tianjinense</name>
    <dbReference type="NCBI Taxonomy" id="2706015"/>
    <lineage>
        <taxon>Bacteria</taxon>
        <taxon>Pseudomonadati</taxon>
        <taxon>Pseudomonadota</taxon>
        <taxon>Alphaproteobacteria</taxon>
        <taxon>Hyphomicrobiales</taxon>
        <taxon>Brucellaceae</taxon>
        <taxon>Falsochrobactrum</taxon>
    </lineage>
</organism>
<dbReference type="Proteomes" id="UP000752297">
    <property type="component" value="Unassembled WGS sequence"/>
</dbReference>
<proteinExistence type="predicted"/>
<gene>
    <name evidence="1" type="ORF">KUG47_06735</name>
</gene>
<reference evidence="1 2" key="1">
    <citation type="submission" date="2021-06" db="EMBL/GenBank/DDBJ databases">
        <title>Falsochrobactrum tianjin sp.nov., a new petroleum-degrading bacteria isolated from oily soils.</title>
        <authorList>
            <person name="Chen G."/>
            <person name="Chen H."/>
            <person name="Tian J."/>
            <person name="Qing J."/>
            <person name="Zhong L."/>
            <person name="Ma W."/>
            <person name="Song Y."/>
            <person name="Cui X."/>
            <person name="Yan B."/>
        </authorList>
    </citation>
    <scope>NUCLEOTIDE SEQUENCE [LARGE SCALE GENOMIC DNA]</scope>
    <source>
        <strain evidence="1 2">TDYN1</strain>
    </source>
</reference>
<comment type="caution">
    <text evidence="1">The sequence shown here is derived from an EMBL/GenBank/DDBJ whole genome shotgun (WGS) entry which is preliminary data.</text>
</comment>
<dbReference type="AlphaFoldDB" id="A0A949USU4"/>